<reference evidence="1 2" key="1">
    <citation type="journal article" date="2002" name="Genome Res.">
        <title>The genome of Methanosarcina acetivorans reveals extensive metabolic and physiological diversity.</title>
        <authorList>
            <person name="Galagan J.E."/>
            <person name="Nusbaum C."/>
            <person name="Roy A."/>
            <person name="Endrizzi M.G."/>
            <person name="Macdonald P."/>
            <person name="FitzHugh W."/>
            <person name="Calvo S."/>
            <person name="Engels R."/>
            <person name="Smirnov S."/>
            <person name="Atnoor D."/>
            <person name="Brown A."/>
            <person name="Allen N."/>
            <person name="Naylor J."/>
            <person name="Stange-Thomann N."/>
            <person name="DeArellano K."/>
            <person name="Johnson R."/>
            <person name="Linton L."/>
            <person name="McEwan P."/>
            <person name="McKernan K."/>
            <person name="Talamas J."/>
            <person name="Tirrell A."/>
            <person name="Ye W."/>
            <person name="Zimmer A."/>
            <person name="Barber R.D."/>
            <person name="Cann I."/>
            <person name="Graham D.E."/>
            <person name="Grahame D.A."/>
            <person name="Guss A."/>
            <person name="Hedderich R."/>
            <person name="Ingram-Smith C."/>
            <person name="Kuettner C.H."/>
            <person name="Krzycki J.A."/>
            <person name="Leigh J.A."/>
            <person name="Li W."/>
            <person name="Liu J."/>
            <person name="Mukhopadhyay B."/>
            <person name="Reeve J.N."/>
            <person name="Smith K."/>
            <person name="Springer T.A."/>
            <person name="Umayam L.A."/>
            <person name="White O."/>
            <person name="White R.H."/>
            <person name="de Macario E.C."/>
            <person name="Ferry J.G."/>
            <person name="Jarrell K.F."/>
            <person name="Jing H."/>
            <person name="Macario A.J.L."/>
            <person name="Paulsen I."/>
            <person name="Pritchett M."/>
            <person name="Sowers K.R."/>
            <person name="Swanson R.V."/>
            <person name="Zinder S.H."/>
            <person name="Lander E."/>
            <person name="Metcalf W.W."/>
            <person name="Birren B."/>
        </authorList>
    </citation>
    <scope>NUCLEOTIDE SEQUENCE [LARGE SCALE GENOMIC DNA]</scope>
    <source>
        <strain evidence="2">ATCC 35395 / DSM 2834 / JCM 12185 / C2A</strain>
    </source>
</reference>
<keyword evidence="2" id="KW-1185">Reference proteome</keyword>
<dbReference type="AlphaFoldDB" id="Q8TKZ5"/>
<dbReference type="EMBL" id="AE010299">
    <property type="protein sequence ID" value="AAM06619.1"/>
    <property type="molecule type" value="Genomic_DNA"/>
</dbReference>
<dbReference type="EnsemblBacteria" id="AAM06619">
    <property type="protein sequence ID" value="AAM06619"/>
    <property type="gene ID" value="MA_3248"/>
</dbReference>
<proteinExistence type="predicted"/>
<protein>
    <submittedName>
        <fullName evidence="1">Uncharacterized protein</fullName>
    </submittedName>
</protein>
<organism evidence="1 2">
    <name type="scientific">Methanosarcina acetivorans (strain ATCC 35395 / DSM 2834 / JCM 12185 / C2A)</name>
    <dbReference type="NCBI Taxonomy" id="188937"/>
    <lineage>
        <taxon>Archaea</taxon>
        <taxon>Methanobacteriati</taxon>
        <taxon>Methanobacteriota</taxon>
        <taxon>Stenosarchaea group</taxon>
        <taxon>Methanomicrobia</taxon>
        <taxon>Methanosarcinales</taxon>
        <taxon>Methanosarcinaceae</taxon>
        <taxon>Methanosarcina</taxon>
    </lineage>
</organism>
<dbReference type="HOGENOM" id="CLU_747250_0_0_2"/>
<accession>Q8TKZ5</accession>
<dbReference type="InParanoid" id="Q8TKZ5"/>
<dbReference type="KEGG" id="mac:MA_3248"/>
<dbReference type="PhylomeDB" id="Q8TKZ5"/>
<name>Q8TKZ5_METAC</name>
<dbReference type="STRING" id="188937.MA_3248"/>
<evidence type="ECO:0000313" key="2">
    <source>
        <dbReference type="Proteomes" id="UP000002487"/>
    </source>
</evidence>
<evidence type="ECO:0000313" key="1">
    <source>
        <dbReference type="EMBL" id="AAM06619.1"/>
    </source>
</evidence>
<dbReference type="Proteomes" id="UP000002487">
    <property type="component" value="Chromosome"/>
</dbReference>
<sequence>MLTNRGKKTMKALFFLLVLFLVPVFQASAADTSQVDGTRQIRITELFSDLESYDVTLYSNQPEEDLTLEVSLVRPTRGDEEVIATQTFPTGSFPANTRVIKVGLWDVKNAERGAYTIRARLLDQGKALSESEYDFVYGSNSASRLQVDDLVPNSEGITVALSPNQASLFDIEYMLVDGHDVLYSTKTEKASLTSVPEAFSASWGTLLENNKEYTGRVKIQIYSPMRDFIASAENFTAIDDAEITDIYEDETGASATVLGRSQVPFEGNLVFSVYELQENSGNGSSVFVESVREKVPVLLTDDDETVEVAWTERLTSGVYRLEIELLGNNGDVIERRETIIESDLSPSNASAAIPGAGNESSGENDENGIPGFSVAAGVAGLAVALALFKKLH</sequence>
<gene>
    <name evidence="1" type="ordered locus">MA_3248</name>
</gene>